<proteinExistence type="predicted"/>
<dbReference type="GO" id="GO:0003824">
    <property type="term" value="F:catalytic activity"/>
    <property type="evidence" value="ECO:0007669"/>
    <property type="project" value="InterPro"/>
</dbReference>
<evidence type="ECO:0000259" key="6">
    <source>
        <dbReference type="Pfam" id="PF03328"/>
    </source>
</evidence>
<dbReference type="PIRSF" id="PIRSF015582">
    <property type="entry name" value="Cit_lyase_B"/>
    <property type="match status" value="1"/>
</dbReference>
<evidence type="ECO:0000313" key="7">
    <source>
        <dbReference type="EMBL" id="KDR37528.1"/>
    </source>
</evidence>
<dbReference type="Gene3D" id="3.20.20.60">
    <property type="entry name" value="Phosphoenolpyruvate-binding domains"/>
    <property type="match status" value="1"/>
</dbReference>
<dbReference type="Pfam" id="PF03328">
    <property type="entry name" value="HpcH_HpaI"/>
    <property type="match status" value="1"/>
</dbReference>
<dbReference type="InterPro" id="IPR040442">
    <property type="entry name" value="Pyrv_kinase-like_dom_sf"/>
</dbReference>
<feature type="binding site" evidence="5">
    <location>
        <position position="120"/>
    </location>
    <ligand>
        <name>Mg(2+)</name>
        <dbReference type="ChEBI" id="CHEBI:18420"/>
    </ligand>
</feature>
<dbReference type="InterPro" id="IPR011206">
    <property type="entry name" value="Citrate_lyase_beta/mcl1/mcl2"/>
</dbReference>
<gene>
    <name evidence="7" type="ORF">BG61_15930</name>
</gene>
<feature type="binding site" evidence="4">
    <location>
        <position position="120"/>
    </location>
    <ligand>
        <name>substrate</name>
    </ligand>
</feature>
<evidence type="ECO:0000256" key="5">
    <source>
        <dbReference type="PIRSR" id="PIRSR015582-2"/>
    </source>
</evidence>
<dbReference type="EMBL" id="JFHC01000246">
    <property type="protein sequence ID" value="KDR37528.1"/>
    <property type="molecule type" value="Genomic_DNA"/>
</dbReference>
<evidence type="ECO:0000313" key="8">
    <source>
        <dbReference type="Proteomes" id="UP000027466"/>
    </source>
</evidence>
<dbReference type="InterPro" id="IPR015813">
    <property type="entry name" value="Pyrv/PenolPyrv_kinase-like_dom"/>
</dbReference>
<comment type="caution">
    <text evidence="7">The sequence shown here is derived from an EMBL/GenBank/DDBJ whole genome shotgun (WGS) entry which is preliminary data.</text>
</comment>
<dbReference type="AlphaFoldDB" id="A0A069PA26"/>
<evidence type="ECO:0000256" key="3">
    <source>
        <dbReference type="ARBA" id="ARBA00022842"/>
    </source>
</evidence>
<feature type="binding site" evidence="5">
    <location>
        <position position="146"/>
    </location>
    <ligand>
        <name>Mg(2+)</name>
        <dbReference type="ChEBI" id="CHEBI:18420"/>
    </ligand>
</feature>
<reference evidence="7 8" key="1">
    <citation type="submission" date="2014-03" db="EMBL/GenBank/DDBJ databases">
        <title>Draft Genome Sequences of Four Burkholderia Strains.</title>
        <authorList>
            <person name="Liu X.Y."/>
            <person name="Li C.X."/>
            <person name="Xu J.H."/>
        </authorList>
    </citation>
    <scope>NUCLEOTIDE SEQUENCE [LARGE SCALE GENOMIC DNA]</scope>
    <source>
        <strain evidence="7 8">DSM 50014</strain>
    </source>
</reference>
<evidence type="ECO:0000256" key="4">
    <source>
        <dbReference type="PIRSR" id="PIRSR015582-1"/>
    </source>
</evidence>
<dbReference type="Proteomes" id="UP000027466">
    <property type="component" value="Unassembled WGS sequence"/>
</dbReference>
<name>A0A069PA26_9BURK</name>
<feature type="binding site" evidence="4">
    <location>
        <position position="67"/>
    </location>
    <ligand>
        <name>substrate</name>
    </ligand>
</feature>
<dbReference type="RefSeq" id="WP_035940198.1">
    <property type="nucleotide sequence ID" value="NZ_CADFFX010000091.1"/>
</dbReference>
<keyword evidence="8" id="KW-1185">Reference proteome</keyword>
<protein>
    <submittedName>
        <fullName evidence="7">Aldolase</fullName>
    </submittedName>
</protein>
<keyword evidence="2 5" id="KW-0479">Metal-binding</keyword>
<evidence type="ECO:0000256" key="2">
    <source>
        <dbReference type="ARBA" id="ARBA00022723"/>
    </source>
</evidence>
<evidence type="ECO:0000256" key="1">
    <source>
        <dbReference type="ARBA" id="ARBA00001946"/>
    </source>
</evidence>
<comment type="cofactor">
    <cofactor evidence="1">
        <name>Mg(2+)</name>
        <dbReference type="ChEBI" id="CHEBI:18420"/>
    </cofactor>
</comment>
<dbReference type="InterPro" id="IPR005000">
    <property type="entry name" value="Aldolase/citrate-lyase_domain"/>
</dbReference>
<dbReference type="GO" id="GO:0000287">
    <property type="term" value="F:magnesium ion binding"/>
    <property type="evidence" value="ECO:0007669"/>
    <property type="project" value="TreeGrafter"/>
</dbReference>
<sequence length="275" mass="29601">MSHASKHPIRSFLFVPGSRPDRFGKALDSGADAVIIDLEDSVEPDAKADARRAVAGWAAPERKVLLRVNANDTPWFTEDAQLARLRGVGGIVLPKAESASDVIALVSLTKAKLPVFPLIETAKGMWNAMEIANAPFVAQIMFGTLDFIADMGMHTDGAELDPFRARLAMISRVAGIDAPVDGVTPVIDDADRLTAETMNGKRQGFGGKLCTHPKQVGVVNACYAPTESEVTWARRVLDASEKANGAAISVDGKMVDRPVVLRAQRVVELARDRYV</sequence>
<dbReference type="PANTHER" id="PTHR32308">
    <property type="entry name" value="LYASE BETA SUBUNIT, PUTATIVE (AFU_ORTHOLOGUE AFUA_4G13030)-RELATED"/>
    <property type="match status" value="1"/>
</dbReference>
<organism evidence="7 8">
    <name type="scientific">Caballeronia glathei</name>
    <dbReference type="NCBI Taxonomy" id="60547"/>
    <lineage>
        <taxon>Bacteria</taxon>
        <taxon>Pseudomonadati</taxon>
        <taxon>Pseudomonadota</taxon>
        <taxon>Betaproteobacteria</taxon>
        <taxon>Burkholderiales</taxon>
        <taxon>Burkholderiaceae</taxon>
        <taxon>Caballeronia</taxon>
    </lineage>
</organism>
<accession>A0A069PA26</accession>
<dbReference type="STRING" id="60547.GCA_000751215_06736"/>
<feature type="domain" description="HpcH/HpaI aldolase/citrate lyase" evidence="6">
    <location>
        <begin position="10"/>
        <end position="213"/>
    </location>
</feature>
<keyword evidence="3 5" id="KW-0460">Magnesium</keyword>
<dbReference type="SUPFAM" id="SSF51621">
    <property type="entry name" value="Phosphoenolpyruvate/pyruvate domain"/>
    <property type="match status" value="1"/>
</dbReference>
<dbReference type="GO" id="GO:0006107">
    <property type="term" value="P:oxaloacetate metabolic process"/>
    <property type="evidence" value="ECO:0007669"/>
    <property type="project" value="TreeGrafter"/>
</dbReference>
<dbReference type="PANTHER" id="PTHR32308:SF10">
    <property type="entry name" value="CITRATE LYASE SUBUNIT BETA"/>
    <property type="match status" value="1"/>
</dbReference>